<protein>
    <submittedName>
        <fullName evidence="1">Uncharacterized protein</fullName>
    </submittedName>
</protein>
<comment type="caution">
    <text evidence="1">The sequence shown here is derived from an EMBL/GenBank/DDBJ whole genome shotgun (WGS) entry which is preliminary data.</text>
</comment>
<keyword evidence="2" id="KW-1185">Reference proteome</keyword>
<organism evidence="1 2">
    <name type="scientific">Zarea fungicola</name>
    <dbReference type="NCBI Taxonomy" id="93591"/>
    <lineage>
        <taxon>Eukaryota</taxon>
        <taxon>Fungi</taxon>
        <taxon>Dikarya</taxon>
        <taxon>Ascomycota</taxon>
        <taxon>Pezizomycotina</taxon>
        <taxon>Sordariomycetes</taxon>
        <taxon>Hypocreomycetidae</taxon>
        <taxon>Hypocreales</taxon>
        <taxon>Cordycipitaceae</taxon>
        <taxon>Zarea</taxon>
    </lineage>
</organism>
<dbReference type="EMBL" id="JANJQO010001026">
    <property type="protein sequence ID" value="KAJ2973109.1"/>
    <property type="molecule type" value="Genomic_DNA"/>
</dbReference>
<proteinExistence type="predicted"/>
<name>A0ACC1N218_9HYPO</name>
<reference evidence="1" key="1">
    <citation type="submission" date="2022-08" db="EMBL/GenBank/DDBJ databases">
        <title>Genome Sequence of Lecanicillium fungicola.</title>
        <authorList>
            <person name="Buettner E."/>
        </authorList>
    </citation>
    <scope>NUCLEOTIDE SEQUENCE</scope>
    <source>
        <strain evidence="1">Babe33</strain>
    </source>
</reference>
<evidence type="ECO:0000313" key="2">
    <source>
        <dbReference type="Proteomes" id="UP001143910"/>
    </source>
</evidence>
<dbReference type="Proteomes" id="UP001143910">
    <property type="component" value="Unassembled WGS sequence"/>
</dbReference>
<sequence>MPASPWGVVATTTVKEMYYGGGMATNNLAQFLAHASPPPLVMYVTDFLAKWAASSKLVGRGRNKVTPSINTNLPLPPTRA</sequence>
<evidence type="ECO:0000313" key="1">
    <source>
        <dbReference type="EMBL" id="KAJ2973109.1"/>
    </source>
</evidence>
<gene>
    <name evidence="1" type="ORF">NQ176_g6789</name>
</gene>
<accession>A0ACC1N218</accession>